<dbReference type="OrthoDB" id="5347351at2"/>
<keyword evidence="2" id="KW-1185">Reference proteome</keyword>
<dbReference type="RefSeq" id="WP_092911465.1">
    <property type="nucleotide sequence ID" value="NZ_FOXB01000008.1"/>
</dbReference>
<organism evidence="1 2">
    <name type="scientific">Hydrogenimonas thermophila</name>
    <dbReference type="NCBI Taxonomy" id="223786"/>
    <lineage>
        <taxon>Bacteria</taxon>
        <taxon>Pseudomonadati</taxon>
        <taxon>Campylobacterota</taxon>
        <taxon>Epsilonproteobacteria</taxon>
        <taxon>Campylobacterales</taxon>
        <taxon>Hydrogenimonadaceae</taxon>
        <taxon>Hydrogenimonas</taxon>
    </lineage>
</organism>
<name>A0A1I5N0S6_9BACT</name>
<dbReference type="GO" id="GO:0019867">
    <property type="term" value="C:outer membrane"/>
    <property type="evidence" value="ECO:0007669"/>
    <property type="project" value="InterPro"/>
</dbReference>
<dbReference type="AlphaFoldDB" id="A0A1I5N0S6"/>
<sequence>MVKELKVWQIIKSIIKKIPFNIQHSTFNIILFAIVLSGCGYKPMTEYTKKVFTDKVYVDVDVYLRDPENAVLVKDALNEAVISRFNAKLTSKKDATTQLKVKFERVSFSPIQYDSNGYAIFYRAKVTLNISYIVNGKKGFEKVVGYYDFPIEPNAVISDAKRFEAIRFGAEKAIDSFVSLMSMRGTVL</sequence>
<accession>A0A1I5N0S6</accession>
<dbReference type="GO" id="GO:0043165">
    <property type="term" value="P:Gram-negative-bacterium-type cell outer membrane assembly"/>
    <property type="evidence" value="ECO:0007669"/>
    <property type="project" value="InterPro"/>
</dbReference>
<dbReference type="STRING" id="223786.SAMN05216234_1086"/>
<dbReference type="InterPro" id="IPR007485">
    <property type="entry name" value="LPS_assembly_LptE"/>
</dbReference>
<dbReference type="Proteomes" id="UP000199227">
    <property type="component" value="Unassembled WGS sequence"/>
</dbReference>
<gene>
    <name evidence="1" type="ORF">SAMN05216234_1086</name>
</gene>
<reference evidence="1 2" key="1">
    <citation type="submission" date="2016-10" db="EMBL/GenBank/DDBJ databases">
        <authorList>
            <person name="de Groot N.N."/>
        </authorList>
    </citation>
    <scope>NUCLEOTIDE SEQUENCE [LARGE SCALE GENOMIC DNA]</scope>
    <source>
        <strain evidence="1 2">EP1-55-1</strain>
    </source>
</reference>
<protein>
    <submittedName>
        <fullName evidence="1">Lipopolysaccharide-assembly</fullName>
    </submittedName>
</protein>
<evidence type="ECO:0000313" key="2">
    <source>
        <dbReference type="Proteomes" id="UP000199227"/>
    </source>
</evidence>
<dbReference type="EMBL" id="FOXB01000008">
    <property type="protein sequence ID" value="SFP15505.1"/>
    <property type="molecule type" value="Genomic_DNA"/>
</dbReference>
<dbReference type="Pfam" id="PF04390">
    <property type="entry name" value="LptE"/>
    <property type="match status" value="1"/>
</dbReference>
<evidence type="ECO:0000313" key="1">
    <source>
        <dbReference type="EMBL" id="SFP15505.1"/>
    </source>
</evidence>
<proteinExistence type="predicted"/>